<dbReference type="EMBL" id="WNTK01000003">
    <property type="protein sequence ID" value="KAG9486970.1"/>
    <property type="molecule type" value="Genomic_DNA"/>
</dbReference>
<organism evidence="1 2">
    <name type="scientific">Eleutherodactylus coqui</name>
    <name type="common">Puerto Rican coqui</name>
    <dbReference type="NCBI Taxonomy" id="57060"/>
    <lineage>
        <taxon>Eukaryota</taxon>
        <taxon>Metazoa</taxon>
        <taxon>Chordata</taxon>
        <taxon>Craniata</taxon>
        <taxon>Vertebrata</taxon>
        <taxon>Euteleostomi</taxon>
        <taxon>Amphibia</taxon>
        <taxon>Batrachia</taxon>
        <taxon>Anura</taxon>
        <taxon>Neobatrachia</taxon>
        <taxon>Hyloidea</taxon>
        <taxon>Eleutherodactylidae</taxon>
        <taxon>Eleutherodactylinae</taxon>
        <taxon>Eleutherodactylus</taxon>
        <taxon>Eleutherodactylus</taxon>
    </lineage>
</organism>
<accession>A0A8J6FH89</accession>
<evidence type="ECO:0000313" key="2">
    <source>
        <dbReference type="Proteomes" id="UP000770717"/>
    </source>
</evidence>
<dbReference type="Proteomes" id="UP000770717">
    <property type="component" value="Unassembled WGS sequence"/>
</dbReference>
<gene>
    <name evidence="1" type="ORF">GDO78_007042</name>
</gene>
<keyword evidence="2" id="KW-1185">Reference proteome</keyword>
<protein>
    <submittedName>
        <fullName evidence="1">Uncharacterized protein</fullName>
    </submittedName>
</protein>
<reference evidence="1" key="1">
    <citation type="thesis" date="2020" institute="ProQuest LLC" country="789 East Eisenhower Parkway, Ann Arbor, MI, USA">
        <title>Comparative Genomics and Chromosome Evolution.</title>
        <authorList>
            <person name="Mudd A.B."/>
        </authorList>
    </citation>
    <scope>NUCLEOTIDE SEQUENCE</scope>
    <source>
        <strain evidence="1">HN-11 Male</strain>
        <tissue evidence="1">Kidney and liver</tissue>
    </source>
</reference>
<name>A0A8J6FH89_ELECQ</name>
<proteinExistence type="predicted"/>
<evidence type="ECO:0000313" key="1">
    <source>
        <dbReference type="EMBL" id="KAG9486970.1"/>
    </source>
</evidence>
<sequence>MFAFHKWHMSDCVGDTRSKRWEDWNLMQFVNTIPLGTFNVCMTLIPEPRWFLLATHYSMVPFLQVLSGEEGNSLFDIFKPLY</sequence>
<dbReference type="AlphaFoldDB" id="A0A8J6FH89"/>
<comment type="caution">
    <text evidence="1">The sequence shown here is derived from an EMBL/GenBank/DDBJ whole genome shotgun (WGS) entry which is preliminary data.</text>
</comment>